<dbReference type="PANTHER" id="PTHR30146:SF24">
    <property type="entry name" value="XYLOSE OPERON REGULATORY PROTEIN"/>
    <property type="match status" value="1"/>
</dbReference>
<dbReference type="PANTHER" id="PTHR30146">
    <property type="entry name" value="LACI-RELATED TRANSCRIPTIONAL REPRESSOR"/>
    <property type="match status" value="1"/>
</dbReference>
<dbReference type="PRINTS" id="PR00032">
    <property type="entry name" value="HTHARAC"/>
</dbReference>
<dbReference type="Proteomes" id="UP001253545">
    <property type="component" value="Unassembled WGS sequence"/>
</dbReference>
<dbReference type="PROSITE" id="PS01124">
    <property type="entry name" value="HTH_ARAC_FAMILY_2"/>
    <property type="match status" value="1"/>
</dbReference>
<dbReference type="InterPro" id="IPR009057">
    <property type="entry name" value="Homeodomain-like_sf"/>
</dbReference>
<keyword evidence="3" id="KW-0804">Transcription</keyword>
<dbReference type="Pfam" id="PF13377">
    <property type="entry name" value="Peripla_BP_3"/>
    <property type="match status" value="1"/>
</dbReference>
<dbReference type="Gene3D" id="3.40.50.2300">
    <property type="match status" value="2"/>
</dbReference>
<dbReference type="Pfam" id="PF22177">
    <property type="entry name" value="PBP1_XylR"/>
    <property type="match status" value="1"/>
</dbReference>
<keyword evidence="6" id="KW-1185">Reference proteome</keyword>
<evidence type="ECO:0000313" key="5">
    <source>
        <dbReference type="EMBL" id="MDT0596493.1"/>
    </source>
</evidence>
<evidence type="ECO:0000313" key="6">
    <source>
        <dbReference type="Proteomes" id="UP001253545"/>
    </source>
</evidence>
<name>A0ABU2ZV24_9ALTE</name>
<dbReference type="InterPro" id="IPR020449">
    <property type="entry name" value="Tscrpt_reg_AraC-type_HTH"/>
</dbReference>
<sequence length="395" mass="44557">MFKQQQFRVGLLFNANKVYDRQVIEGIGHFLQSSKVSWDIFLEEDCLTRITDLASWEVDGVIADYDDPKIVAALEDFDKCKVAVGSSYQNSSHYPAVDYIATDNTAVITAAFEHLKSKGIANFGFYGLPKSAQWKWATERQSAFEKLCAQNGFKHQCYIGQQTKASTWADAMQKLAAWIEELALPVGIIAATDARARHLLQVCDSLNLVVPDQVCIVGVDDDDIARNLSRVSLSSVSQGCFEMGFQAAKALDKALNRPPSQIQKQFQRKLIPPLGVVQRQSTDFKALQDPYVIQAMHFIRQNATKRIKTDQVLDFVGISRSNLEARFSAEIGHSIHQQIHQEKVDIACKLLHETQKSLSQIAEESGYPSTQYFYSVMKKHFNLTPNQYRHQQNQS</sequence>
<evidence type="ECO:0000256" key="3">
    <source>
        <dbReference type="ARBA" id="ARBA00023163"/>
    </source>
</evidence>
<evidence type="ECO:0000256" key="2">
    <source>
        <dbReference type="ARBA" id="ARBA00023125"/>
    </source>
</evidence>
<comment type="caution">
    <text evidence="5">The sequence shown here is derived from an EMBL/GenBank/DDBJ whole genome shotgun (WGS) entry which is preliminary data.</text>
</comment>
<keyword evidence="2" id="KW-0238">DNA-binding</keyword>
<accession>A0ABU2ZV24</accession>
<dbReference type="RefSeq" id="WP_311370017.1">
    <property type="nucleotide sequence ID" value="NZ_JAVRHX010000007.1"/>
</dbReference>
<dbReference type="EMBL" id="JAVRHX010000007">
    <property type="protein sequence ID" value="MDT0596493.1"/>
    <property type="molecule type" value="Genomic_DNA"/>
</dbReference>
<dbReference type="SMART" id="SM00342">
    <property type="entry name" value="HTH_ARAC"/>
    <property type="match status" value="1"/>
</dbReference>
<reference evidence="5 6" key="1">
    <citation type="submission" date="2023-09" db="EMBL/GenBank/DDBJ databases">
        <authorList>
            <person name="Rey-Velasco X."/>
        </authorList>
    </citation>
    <scope>NUCLEOTIDE SEQUENCE [LARGE SCALE GENOMIC DNA]</scope>
    <source>
        <strain evidence="5 6">P117</strain>
    </source>
</reference>
<proteinExistence type="predicted"/>
<dbReference type="InterPro" id="IPR046335">
    <property type="entry name" value="LacI/GalR-like_sensor"/>
</dbReference>
<dbReference type="InterPro" id="IPR054031">
    <property type="entry name" value="XylR_PBP1"/>
</dbReference>
<dbReference type="SUPFAM" id="SSF53822">
    <property type="entry name" value="Periplasmic binding protein-like I"/>
    <property type="match status" value="1"/>
</dbReference>
<gene>
    <name evidence="5" type="ORF">RM552_16680</name>
</gene>
<dbReference type="SUPFAM" id="SSF46689">
    <property type="entry name" value="Homeodomain-like"/>
    <property type="match status" value="1"/>
</dbReference>
<dbReference type="Pfam" id="PF12833">
    <property type="entry name" value="HTH_18"/>
    <property type="match status" value="1"/>
</dbReference>
<organism evidence="5 6">
    <name type="scientific">Glaciecola petra</name>
    <dbReference type="NCBI Taxonomy" id="3075602"/>
    <lineage>
        <taxon>Bacteria</taxon>
        <taxon>Pseudomonadati</taxon>
        <taxon>Pseudomonadota</taxon>
        <taxon>Gammaproteobacteria</taxon>
        <taxon>Alteromonadales</taxon>
        <taxon>Alteromonadaceae</taxon>
        <taxon>Glaciecola</taxon>
    </lineage>
</organism>
<keyword evidence="1" id="KW-0805">Transcription regulation</keyword>
<dbReference type="InterPro" id="IPR018060">
    <property type="entry name" value="HTH_AraC"/>
</dbReference>
<evidence type="ECO:0000256" key="1">
    <source>
        <dbReference type="ARBA" id="ARBA00023015"/>
    </source>
</evidence>
<dbReference type="Gene3D" id="1.10.10.60">
    <property type="entry name" value="Homeodomain-like"/>
    <property type="match status" value="1"/>
</dbReference>
<evidence type="ECO:0000259" key="4">
    <source>
        <dbReference type="PROSITE" id="PS01124"/>
    </source>
</evidence>
<feature type="domain" description="HTH araC/xylS-type" evidence="4">
    <location>
        <begin position="293"/>
        <end position="391"/>
    </location>
</feature>
<dbReference type="InterPro" id="IPR028082">
    <property type="entry name" value="Peripla_BP_I"/>
</dbReference>
<protein>
    <submittedName>
        <fullName evidence="5">Substrate-binding domain-containing protein</fullName>
    </submittedName>
</protein>